<feature type="signal peptide" evidence="1">
    <location>
        <begin position="1"/>
        <end position="37"/>
    </location>
</feature>
<dbReference type="RefSeq" id="WP_221452137.1">
    <property type="nucleotide sequence ID" value="NZ_JACHKZ010000036.1"/>
</dbReference>
<keyword evidence="1" id="KW-0732">Signal</keyword>
<accession>A0ABR6RKP6</accession>
<sequence length="137" mass="13829">MKYPQTMAIPAIFHLSLQRGAAAIAMALTTFLPAAQAQNNQQVIISGGAVNISGPGAHAVMNISSTKNISHIRGNNQVTVVNGAVVNSAMFGAYSELNIASRNGGSGSGNQVVSVGGPVVTQASGMGVRNVVNIGGR</sequence>
<gene>
    <name evidence="2" type="ORF">HNP33_003825</name>
</gene>
<reference evidence="2 3" key="1">
    <citation type="submission" date="2020-08" db="EMBL/GenBank/DDBJ databases">
        <title>Functional genomics of gut bacteria from endangered species of beetles.</title>
        <authorList>
            <person name="Carlos-Shanley C."/>
        </authorList>
    </citation>
    <scope>NUCLEOTIDE SEQUENCE [LARGE SCALE GENOMIC DNA]</scope>
    <source>
        <strain evidence="2 3">S00124</strain>
    </source>
</reference>
<dbReference type="Proteomes" id="UP000562492">
    <property type="component" value="Unassembled WGS sequence"/>
</dbReference>
<evidence type="ECO:0000313" key="2">
    <source>
        <dbReference type="EMBL" id="MBB6579709.1"/>
    </source>
</evidence>
<evidence type="ECO:0000313" key="3">
    <source>
        <dbReference type="Proteomes" id="UP000562492"/>
    </source>
</evidence>
<comment type="caution">
    <text evidence="2">The sequence shown here is derived from an EMBL/GenBank/DDBJ whole genome shotgun (WGS) entry which is preliminary data.</text>
</comment>
<proteinExistence type="predicted"/>
<name>A0ABR6RKP6_9BURK</name>
<dbReference type="EMBL" id="JACHKZ010000036">
    <property type="protein sequence ID" value="MBB6579709.1"/>
    <property type="molecule type" value="Genomic_DNA"/>
</dbReference>
<organism evidence="2 3">
    <name type="scientific">Comamonas odontotermitis</name>
    <dbReference type="NCBI Taxonomy" id="379895"/>
    <lineage>
        <taxon>Bacteria</taxon>
        <taxon>Pseudomonadati</taxon>
        <taxon>Pseudomonadota</taxon>
        <taxon>Betaproteobacteria</taxon>
        <taxon>Burkholderiales</taxon>
        <taxon>Comamonadaceae</taxon>
        <taxon>Comamonas</taxon>
    </lineage>
</organism>
<protein>
    <submittedName>
        <fullName evidence="2">Uncharacterized protein</fullName>
    </submittedName>
</protein>
<keyword evidence="3" id="KW-1185">Reference proteome</keyword>
<evidence type="ECO:0000256" key="1">
    <source>
        <dbReference type="SAM" id="SignalP"/>
    </source>
</evidence>
<feature type="chain" id="PRO_5045602004" evidence="1">
    <location>
        <begin position="38"/>
        <end position="137"/>
    </location>
</feature>